<keyword evidence="3 6" id="KW-0238">DNA-binding</keyword>
<dbReference type="GO" id="GO:0003700">
    <property type="term" value="F:DNA-binding transcription factor activity"/>
    <property type="evidence" value="ECO:0007669"/>
    <property type="project" value="InterPro"/>
</dbReference>
<dbReference type="PROSITE" id="PS50931">
    <property type="entry name" value="HTH_LYSR"/>
    <property type="match status" value="1"/>
</dbReference>
<keyword evidence="2" id="KW-0805">Transcription regulation</keyword>
<dbReference type="InterPro" id="IPR036390">
    <property type="entry name" value="WH_DNA-bd_sf"/>
</dbReference>
<evidence type="ECO:0000256" key="2">
    <source>
        <dbReference type="ARBA" id="ARBA00023015"/>
    </source>
</evidence>
<dbReference type="Gene3D" id="3.40.190.10">
    <property type="entry name" value="Periplasmic binding protein-like II"/>
    <property type="match status" value="2"/>
</dbReference>
<protein>
    <submittedName>
        <fullName evidence="6">DNA-binding transcriptional regulator, LysR family</fullName>
    </submittedName>
</protein>
<dbReference type="Pfam" id="PF03466">
    <property type="entry name" value="LysR_substrate"/>
    <property type="match status" value="1"/>
</dbReference>
<evidence type="ECO:0000313" key="7">
    <source>
        <dbReference type="Proteomes" id="UP000183995"/>
    </source>
</evidence>
<comment type="similarity">
    <text evidence="1">Belongs to the LysR transcriptional regulatory family.</text>
</comment>
<evidence type="ECO:0000313" key="6">
    <source>
        <dbReference type="EMBL" id="SHH63067.1"/>
    </source>
</evidence>
<dbReference type="PANTHER" id="PTHR30346:SF28">
    <property type="entry name" value="HTH-TYPE TRANSCRIPTIONAL REGULATOR CYNR"/>
    <property type="match status" value="1"/>
</dbReference>
<keyword evidence="7" id="KW-1185">Reference proteome</keyword>
<dbReference type="SUPFAM" id="SSF46785">
    <property type="entry name" value="Winged helix' DNA-binding domain"/>
    <property type="match status" value="1"/>
</dbReference>
<organism evidence="6 7">
    <name type="scientific">Sporobacter termitidis DSM 10068</name>
    <dbReference type="NCBI Taxonomy" id="1123282"/>
    <lineage>
        <taxon>Bacteria</taxon>
        <taxon>Bacillati</taxon>
        <taxon>Bacillota</taxon>
        <taxon>Clostridia</taxon>
        <taxon>Eubacteriales</taxon>
        <taxon>Oscillospiraceae</taxon>
        <taxon>Sporobacter</taxon>
    </lineage>
</organism>
<dbReference type="CDD" id="cd05466">
    <property type="entry name" value="PBP2_LTTR_substrate"/>
    <property type="match status" value="1"/>
</dbReference>
<dbReference type="Gene3D" id="1.10.10.10">
    <property type="entry name" value="Winged helix-like DNA-binding domain superfamily/Winged helix DNA-binding domain"/>
    <property type="match status" value="1"/>
</dbReference>
<sequence length="314" mass="35337">MALYNITFQQIETFLTIAKYLNLSKAGEVLYSSQPSLSRTLKRFEDGVGMRLFTRSNQGMALTSEGASLYAVLEPLYQTIDKSIQSVKDSSTSPIKILRIIEPSSYDFTEDFSPLKEVVRAYEQRYPNVVLNEHLCDFKELRQAIEFGNADIVFTEDFGVRDLENISLRTLNSIGMYVAISGKHPLAQSDTLDIGALSSQTVFTVPTTDDQQMDIEVQLNACRHIGFTPKNVELKPNFQTVIHAISLGKGISICAKLINLGISHDIRYYPIELPVMPFVSVAWRTGKLSREARNFIDMLPSTEDLHNAYSADFR</sequence>
<evidence type="ECO:0000256" key="1">
    <source>
        <dbReference type="ARBA" id="ARBA00009437"/>
    </source>
</evidence>
<keyword evidence="4" id="KW-0804">Transcription</keyword>
<gene>
    <name evidence="6" type="ORF">SAMN02745823_00551</name>
</gene>
<proteinExistence type="inferred from homology"/>
<dbReference type="Pfam" id="PF00126">
    <property type="entry name" value="HTH_1"/>
    <property type="match status" value="1"/>
</dbReference>
<dbReference type="PANTHER" id="PTHR30346">
    <property type="entry name" value="TRANSCRIPTIONAL DUAL REGULATOR HCAR-RELATED"/>
    <property type="match status" value="1"/>
</dbReference>
<dbReference type="InterPro" id="IPR000847">
    <property type="entry name" value="LysR_HTH_N"/>
</dbReference>
<dbReference type="Proteomes" id="UP000183995">
    <property type="component" value="Unassembled WGS sequence"/>
</dbReference>
<dbReference type="OrthoDB" id="9803714at2"/>
<dbReference type="GO" id="GO:0032993">
    <property type="term" value="C:protein-DNA complex"/>
    <property type="evidence" value="ECO:0007669"/>
    <property type="project" value="TreeGrafter"/>
</dbReference>
<name>A0A1M5UJC3_9FIRM</name>
<dbReference type="STRING" id="1123282.SAMN02745823_00551"/>
<dbReference type="InterPro" id="IPR036388">
    <property type="entry name" value="WH-like_DNA-bd_sf"/>
</dbReference>
<reference evidence="6 7" key="1">
    <citation type="submission" date="2016-11" db="EMBL/GenBank/DDBJ databases">
        <authorList>
            <person name="Jaros S."/>
            <person name="Januszkiewicz K."/>
            <person name="Wedrychowicz H."/>
        </authorList>
    </citation>
    <scope>NUCLEOTIDE SEQUENCE [LARGE SCALE GENOMIC DNA]</scope>
    <source>
        <strain evidence="6 7">DSM 10068</strain>
    </source>
</reference>
<evidence type="ECO:0000256" key="4">
    <source>
        <dbReference type="ARBA" id="ARBA00023163"/>
    </source>
</evidence>
<dbReference type="EMBL" id="FQXV01000001">
    <property type="protein sequence ID" value="SHH63067.1"/>
    <property type="molecule type" value="Genomic_DNA"/>
</dbReference>
<dbReference type="GO" id="GO:0003677">
    <property type="term" value="F:DNA binding"/>
    <property type="evidence" value="ECO:0007669"/>
    <property type="project" value="UniProtKB-KW"/>
</dbReference>
<evidence type="ECO:0000256" key="3">
    <source>
        <dbReference type="ARBA" id="ARBA00023125"/>
    </source>
</evidence>
<evidence type="ECO:0000259" key="5">
    <source>
        <dbReference type="PROSITE" id="PS50931"/>
    </source>
</evidence>
<accession>A0A1M5UJC3</accession>
<feature type="domain" description="HTH lysR-type" evidence="5">
    <location>
        <begin position="6"/>
        <end position="63"/>
    </location>
</feature>
<dbReference type="AlphaFoldDB" id="A0A1M5UJC3"/>
<dbReference type="SUPFAM" id="SSF53850">
    <property type="entry name" value="Periplasmic binding protein-like II"/>
    <property type="match status" value="1"/>
</dbReference>
<dbReference type="InterPro" id="IPR005119">
    <property type="entry name" value="LysR_subst-bd"/>
</dbReference>
<dbReference type="RefSeq" id="WP_073076082.1">
    <property type="nucleotide sequence ID" value="NZ_FQXV01000001.1"/>
</dbReference>